<feature type="compositionally biased region" description="Basic and acidic residues" evidence="2">
    <location>
        <begin position="152"/>
        <end position="163"/>
    </location>
</feature>
<feature type="region of interest" description="Disordered" evidence="2">
    <location>
        <begin position="1049"/>
        <end position="1323"/>
    </location>
</feature>
<feature type="compositionally biased region" description="Basic and acidic residues" evidence="2">
    <location>
        <begin position="1102"/>
        <end position="1124"/>
    </location>
</feature>
<feature type="compositionally biased region" description="Polar residues" evidence="2">
    <location>
        <begin position="577"/>
        <end position="592"/>
    </location>
</feature>
<feature type="compositionally biased region" description="Polar residues" evidence="2">
    <location>
        <begin position="1184"/>
        <end position="1195"/>
    </location>
</feature>
<feature type="compositionally biased region" description="Basic and acidic residues" evidence="2">
    <location>
        <begin position="1249"/>
        <end position="1267"/>
    </location>
</feature>
<sequence length="1547" mass="175534">MASKFILVPDEIYHGLTNNDSENINLGFAQRTLERTKRRRENVTAKNVHYNQELARYLHLRDEQQNRPTKVEITKGLKALIKRGDESDEEQVFDLGADGAQPPASQSRRRHRRPRHYNDDEEMPLIPPSPPPQAENRGQKRKANEFYSSWEEGAKRQLRHEDEPVPSSTKIVNRQKRRKLPPVSWRREEQQIPADIQQEEPFQPAPQPSIPIHPQLNRKRKAQHALNDVRESKKSLIGLEELRPPSLQQEASLRFKQKRTNKSRVTLPQHSNSLAVAKLRNPPRDLLAEAASAPLPDDDADDFELLQSPGIAAQLQPLPPGPPLPSKAKKRKRNKVDEDIERKSIRIDSRKRDLLAEAASAPLPDDFELSQQQPGTSAQVEPLPPGPPLPSRTKKRKTNKAEEEHTERKRSRIGSRKRLSSPSVTKNLPKRQKNSGSDALSEEQRRQFAEDQHLFTIPNSQLTNEQKRRRLQFVFNRNPTKYGVHGDTILNSAGNPITDSSVAQALDYIIERREGRIPQFRQPPGTKFILDRINRDLILRTWTAPPRNEAGESQGARRIDASVSNEGSQAEVDGPANNRNGNPNQKPASQATKMEKTIENVLERLYNDPKSPAAFAGVDRLWLEAKKELGNKIRKNDVKHYLEGHRTYTLMRPRRINFPRSRTTAAGFMTDCQVDLADFQALSRHNSGNRYLMVVIDVLSKRIFVTPLRTKKSEDMVEGFKRVFSTMPMKPHRIFSDKGTEFRNHQLKKLFDEEEVEKYESTHSEKKAALAERAIRQIKNRVYRYFAQTKTLKWVDVIDQIVDGINKSPSRVHGMRPIDVNFKNSQKIWEKMFGEDQHRALFGKHRKRARFVPGQTVRMSIAKAQFEKGYIPNYGDEILEIDAVKGHMKPMRYKIRDAKGEKFKGFFYPEELTPVRRDAETTYRIERVFRKRKMPDGTMEVLVKFVGVRLPKPIYFNGSWVCGLHSISYAYSWPSTIGTLDDQWINIHFTDGLDNEKLRVVRVPVPKASNTTIDHLREFITATLKNHAESLESLIKDGSHVPIRRKRGVIEPTSPPSALIAPKSPPNVTKKVIVPTSPPRVGQNPQEKVEEISDSLTNVTKPPEKQPKIEKQPEVVKPKSEEIKQTQNISHQNVTKPKNFVPPPPVSTPTTKKQEELKSIIGPTPSVSKPPSYLPVSNPDDQNKNGSNQSVPQNITKKKEELKTSSDPTHSFSTSPTPLRVSNQTTISQAQQIAPAQKSETKTPSSISEVKRKEIGPPPKQRNEKSIIEPVSPPPRPQPAAPTHSNVSEKKATTPPRVIATEIIGPPPKQRNEKSVNTKQGQAQLVTEITPENTKKTTTITTTTTTTITEPPKNTIGDLVGRIEEPAEKNNAEKLLSVLFGNEEWKKVNLRILRQIIEGVELQYHPNFERFKAVFTHPRIEFISFSPQLGYVLGFENSQHVRNNEIAKYGSDLRGGFASFAVYAKGLTENMIVGNSLSSLLRVVSVSGAVPGAYTEKIYDSPLYARVLPKEVSEIEIELRTMTDGRLVPFSYGTVLVVLIFKKVINF</sequence>
<feature type="compositionally biased region" description="Polar residues" evidence="2">
    <location>
        <begin position="263"/>
        <end position="274"/>
    </location>
</feature>
<dbReference type="PANTHER" id="PTHR46585">
    <property type="entry name" value="INTEGRASE CORE DOMAIN CONTAINING PROTEIN"/>
    <property type="match status" value="1"/>
</dbReference>
<evidence type="ECO:0000313" key="5">
    <source>
        <dbReference type="Proteomes" id="UP001620626"/>
    </source>
</evidence>
<proteinExistence type="predicted"/>
<feature type="region of interest" description="Disordered" evidence="2">
    <location>
        <begin position="361"/>
        <end position="463"/>
    </location>
</feature>
<dbReference type="SUPFAM" id="SSF53098">
    <property type="entry name" value="Ribonuclease H-like"/>
    <property type="match status" value="1"/>
</dbReference>
<organism evidence="4 5">
    <name type="scientific">Heterodera trifolii</name>
    <dbReference type="NCBI Taxonomy" id="157864"/>
    <lineage>
        <taxon>Eukaryota</taxon>
        <taxon>Metazoa</taxon>
        <taxon>Ecdysozoa</taxon>
        <taxon>Nematoda</taxon>
        <taxon>Chromadorea</taxon>
        <taxon>Rhabditida</taxon>
        <taxon>Tylenchina</taxon>
        <taxon>Tylenchomorpha</taxon>
        <taxon>Tylenchoidea</taxon>
        <taxon>Heteroderidae</taxon>
        <taxon>Heteroderinae</taxon>
        <taxon>Heterodera</taxon>
    </lineage>
</organism>
<feature type="region of interest" description="Disordered" evidence="2">
    <location>
        <begin position="240"/>
        <end position="342"/>
    </location>
</feature>
<keyword evidence="1" id="KW-0175">Coiled coil</keyword>
<feature type="compositionally biased region" description="Basic and acidic residues" evidence="2">
    <location>
        <begin position="442"/>
        <end position="453"/>
    </location>
</feature>
<feature type="region of interest" description="Disordered" evidence="2">
    <location>
        <begin position="544"/>
        <end position="593"/>
    </location>
</feature>
<feature type="compositionally biased region" description="Polar residues" evidence="2">
    <location>
        <begin position="369"/>
        <end position="379"/>
    </location>
</feature>
<feature type="compositionally biased region" description="Pro residues" evidence="2">
    <location>
        <begin position="1271"/>
        <end position="1280"/>
    </location>
</feature>
<keyword evidence="5" id="KW-1185">Reference proteome</keyword>
<feature type="coiled-coil region" evidence="1">
    <location>
        <begin position="26"/>
        <end position="53"/>
    </location>
</feature>
<feature type="domain" description="Integrase catalytic" evidence="3">
    <location>
        <begin position="655"/>
        <end position="825"/>
    </location>
</feature>
<comment type="caution">
    <text evidence="4">The sequence shown here is derived from an EMBL/GenBank/DDBJ whole genome shotgun (WGS) entry which is preliminary data.</text>
</comment>
<dbReference type="Proteomes" id="UP001620626">
    <property type="component" value="Unassembled WGS sequence"/>
</dbReference>
<dbReference type="InterPro" id="IPR001584">
    <property type="entry name" value="Integrase_cat-core"/>
</dbReference>
<name>A0ABD2L1M2_9BILA</name>
<feature type="region of interest" description="Disordered" evidence="2">
    <location>
        <begin position="93"/>
        <end position="218"/>
    </location>
</feature>
<accession>A0ABD2L1M2</accession>
<evidence type="ECO:0000256" key="2">
    <source>
        <dbReference type="SAM" id="MobiDB-lite"/>
    </source>
</evidence>
<evidence type="ECO:0000313" key="4">
    <source>
        <dbReference type="EMBL" id="KAL3108715.1"/>
    </source>
</evidence>
<dbReference type="Gene3D" id="3.30.420.10">
    <property type="entry name" value="Ribonuclease H-like superfamily/Ribonuclease H"/>
    <property type="match status" value="1"/>
</dbReference>
<dbReference type="PANTHER" id="PTHR46585:SF1">
    <property type="entry name" value="CHROMO DOMAIN-CONTAINING PROTEIN"/>
    <property type="match status" value="1"/>
</dbReference>
<evidence type="ECO:0000256" key="1">
    <source>
        <dbReference type="SAM" id="Coils"/>
    </source>
</evidence>
<feature type="compositionally biased region" description="Basic residues" evidence="2">
    <location>
        <begin position="408"/>
        <end position="419"/>
    </location>
</feature>
<feature type="compositionally biased region" description="Polar residues" evidence="2">
    <location>
        <begin position="1205"/>
        <end position="1234"/>
    </location>
</feature>
<gene>
    <name evidence="4" type="ORF">niasHT_017630</name>
</gene>
<protein>
    <recommendedName>
        <fullName evidence="3">Integrase catalytic domain-containing protein</fullName>
    </recommendedName>
</protein>
<reference evidence="4 5" key="1">
    <citation type="submission" date="2024-10" db="EMBL/GenBank/DDBJ databases">
        <authorList>
            <person name="Kim D."/>
        </authorList>
    </citation>
    <scope>NUCLEOTIDE SEQUENCE [LARGE SCALE GENOMIC DNA]</scope>
    <source>
        <strain evidence="4">BH-2024</strain>
    </source>
</reference>
<dbReference type="PROSITE" id="PS50994">
    <property type="entry name" value="INTEGRASE"/>
    <property type="match status" value="1"/>
</dbReference>
<dbReference type="InterPro" id="IPR012337">
    <property type="entry name" value="RNaseH-like_sf"/>
</dbReference>
<evidence type="ECO:0000259" key="3">
    <source>
        <dbReference type="PROSITE" id="PS50994"/>
    </source>
</evidence>
<dbReference type="InterPro" id="IPR036397">
    <property type="entry name" value="RNaseH_sf"/>
</dbReference>
<dbReference type="EMBL" id="JBICBT010000587">
    <property type="protein sequence ID" value="KAL3108715.1"/>
    <property type="molecule type" value="Genomic_DNA"/>
</dbReference>